<keyword evidence="4" id="KW-1185">Reference proteome</keyword>
<accession>M2RED1</accession>
<dbReference type="GO" id="GO:0006400">
    <property type="term" value="P:tRNA modification"/>
    <property type="evidence" value="ECO:0007669"/>
    <property type="project" value="InterPro"/>
</dbReference>
<dbReference type="OrthoDB" id="27601at2759"/>
<evidence type="ECO:0000259" key="2">
    <source>
        <dbReference type="Pfam" id="PF01702"/>
    </source>
</evidence>
<feature type="compositionally biased region" description="Basic and acidic residues" evidence="1">
    <location>
        <begin position="435"/>
        <end position="445"/>
    </location>
</feature>
<name>M2RED1_CERS8</name>
<dbReference type="Gene3D" id="3.20.20.105">
    <property type="entry name" value="Queuine tRNA-ribosyltransferase-like"/>
    <property type="match status" value="1"/>
</dbReference>
<dbReference type="HOGENOM" id="CLU_019834_0_0_1"/>
<gene>
    <name evidence="3" type="ORF">CERSUDRAFT_95452</name>
</gene>
<dbReference type="Pfam" id="PF01702">
    <property type="entry name" value="TGT"/>
    <property type="match status" value="1"/>
</dbReference>
<dbReference type="EMBL" id="KB445797">
    <property type="protein sequence ID" value="EMD37196.1"/>
    <property type="molecule type" value="Genomic_DNA"/>
</dbReference>
<dbReference type="InterPro" id="IPR002616">
    <property type="entry name" value="tRNA_ribo_trans-like"/>
</dbReference>
<dbReference type="AlphaFoldDB" id="M2RED1"/>
<dbReference type="Proteomes" id="UP000016930">
    <property type="component" value="Unassembled WGS sequence"/>
</dbReference>
<dbReference type="STRING" id="914234.M2RED1"/>
<proteinExistence type="predicted"/>
<sequence>MTARDPFDGREMPANGKGHVCIYCVRGVRKLSPAAWNEYTDSCKPHFSVVLSDTPFTFPPHSQKRLTKSLERSTAWLVDTLKTVRNKSAAFSDEGLSTHARLLVHMAGVANAQARRAFSESLGEPLEATDRDRLQPLKTLDEGVAGYVFDLVPLRMALSTHHPADDLTDPSDLLVTNPEKGEAPAQISDDFAGLLRASLQPLPVEKPRIVNSARSPHEILGLVLDVGVELFDAHWAQRAADIGVALDFKFPLDDVSTPNDPSSTCAAPRVRATGKQDLGHNLYSAAYAHDHSRLAAAFLDASSASASPSSPICKCAACSPRIPATHSAHSAVDALSSLHGRGETTTALPPYTRSYVHHLLHTHEMSAHALLVMHNLTVLDAFFAGVRAVLARPTGSEELRKEAERFIEKYDEEMLVMEEAKAQWREVDRARGKGRLAREKEKQHESTVGTAVDIDL</sequence>
<dbReference type="SUPFAM" id="SSF51713">
    <property type="entry name" value="tRNA-guanine transglycosylase"/>
    <property type="match status" value="1"/>
</dbReference>
<organism evidence="3 4">
    <name type="scientific">Ceriporiopsis subvermispora (strain B)</name>
    <name type="common">White-rot fungus</name>
    <name type="synonym">Gelatoporia subvermispora</name>
    <dbReference type="NCBI Taxonomy" id="914234"/>
    <lineage>
        <taxon>Eukaryota</taxon>
        <taxon>Fungi</taxon>
        <taxon>Dikarya</taxon>
        <taxon>Basidiomycota</taxon>
        <taxon>Agaricomycotina</taxon>
        <taxon>Agaricomycetes</taxon>
        <taxon>Polyporales</taxon>
        <taxon>Gelatoporiaceae</taxon>
        <taxon>Gelatoporia</taxon>
    </lineage>
</organism>
<dbReference type="InterPro" id="IPR036511">
    <property type="entry name" value="TGT-like_sf"/>
</dbReference>
<dbReference type="InterPro" id="IPR050852">
    <property type="entry name" value="Queuine_tRNA-ribosyltrfase"/>
</dbReference>
<reference evidence="3 4" key="1">
    <citation type="journal article" date="2012" name="Proc. Natl. Acad. Sci. U.S.A.">
        <title>Comparative genomics of Ceriporiopsis subvermispora and Phanerochaete chrysosporium provide insight into selective ligninolysis.</title>
        <authorList>
            <person name="Fernandez-Fueyo E."/>
            <person name="Ruiz-Duenas F.J."/>
            <person name="Ferreira P."/>
            <person name="Floudas D."/>
            <person name="Hibbett D.S."/>
            <person name="Canessa P."/>
            <person name="Larrondo L.F."/>
            <person name="James T.Y."/>
            <person name="Seelenfreund D."/>
            <person name="Lobos S."/>
            <person name="Polanco R."/>
            <person name="Tello M."/>
            <person name="Honda Y."/>
            <person name="Watanabe T."/>
            <person name="Watanabe T."/>
            <person name="Ryu J.S."/>
            <person name="Kubicek C.P."/>
            <person name="Schmoll M."/>
            <person name="Gaskell J."/>
            <person name="Hammel K.E."/>
            <person name="St John F.J."/>
            <person name="Vanden Wymelenberg A."/>
            <person name="Sabat G."/>
            <person name="Splinter BonDurant S."/>
            <person name="Syed K."/>
            <person name="Yadav J.S."/>
            <person name="Doddapaneni H."/>
            <person name="Subramanian V."/>
            <person name="Lavin J.L."/>
            <person name="Oguiza J.A."/>
            <person name="Perez G."/>
            <person name="Pisabarro A.G."/>
            <person name="Ramirez L."/>
            <person name="Santoyo F."/>
            <person name="Master E."/>
            <person name="Coutinho P.M."/>
            <person name="Henrissat B."/>
            <person name="Lombard V."/>
            <person name="Magnuson J.K."/>
            <person name="Kuees U."/>
            <person name="Hori C."/>
            <person name="Igarashi K."/>
            <person name="Samejima M."/>
            <person name="Held B.W."/>
            <person name="Barry K.W."/>
            <person name="LaButti K.M."/>
            <person name="Lapidus A."/>
            <person name="Lindquist E.A."/>
            <person name="Lucas S.M."/>
            <person name="Riley R."/>
            <person name="Salamov A.A."/>
            <person name="Hoffmeister D."/>
            <person name="Schwenk D."/>
            <person name="Hadar Y."/>
            <person name="Yarden O."/>
            <person name="de Vries R.P."/>
            <person name="Wiebenga A."/>
            <person name="Stenlid J."/>
            <person name="Eastwood D."/>
            <person name="Grigoriev I.V."/>
            <person name="Berka R.M."/>
            <person name="Blanchette R.A."/>
            <person name="Kersten P."/>
            <person name="Martinez A.T."/>
            <person name="Vicuna R."/>
            <person name="Cullen D."/>
        </authorList>
    </citation>
    <scope>NUCLEOTIDE SEQUENCE [LARGE SCALE GENOMIC DNA]</scope>
    <source>
        <strain evidence="3 4">B</strain>
    </source>
</reference>
<evidence type="ECO:0000313" key="4">
    <source>
        <dbReference type="Proteomes" id="UP000016930"/>
    </source>
</evidence>
<dbReference type="PANTHER" id="PTHR46064">
    <property type="entry name" value="QUEUINE TRNA-RIBOSYLTRANSFERASE ACCESSORY SUBUNIT 2"/>
    <property type="match status" value="1"/>
</dbReference>
<evidence type="ECO:0000313" key="3">
    <source>
        <dbReference type="EMBL" id="EMD37196.1"/>
    </source>
</evidence>
<protein>
    <recommendedName>
        <fullName evidence="2">tRNA-guanine(15) transglycosylase-like domain-containing protein</fullName>
    </recommendedName>
</protein>
<evidence type="ECO:0000256" key="1">
    <source>
        <dbReference type="SAM" id="MobiDB-lite"/>
    </source>
</evidence>
<dbReference type="PANTHER" id="PTHR46064:SF1">
    <property type="entry name" value="QUEUINE TRNA-RIBOSYLTRANSFERASE ACCESSORY SUBUNIT 2"/>
    <property type="match status" value="1"/>
</dbReference>
<feature type="domain" description="tRNA-guanine(15) transglycosylase-like" evidence="2">
    <location>
        <begin position="189"/>
        <end position="394"/>
    </location>
</feature>
<feature type="region of interest" description="Disordered" evidence="1">
    <location>
        <begin position="435"/>
        <end position="456"/>
    </location>
</feature>